<evidence type="ECO:0000313" key="2">
    <source>
        <dbReference type="Proteomes" id="UP001157418"/>
    </source>
</evidence>
<dbReference type="EMBL" id="CAKMRJ010005523">
    <property type="protein sequence ID" value="CAH1446905.1"/>
    <property type="molecule type" value="Genomic_DNA"/>
</dbReference>
<evidence type="ECO:0000313" key="1">
    <source>
        <dbReference type="EMBL" id="CAH1446905.1"/>
    </source>
</evidence>
<comment type="caution">
    <text evidence="1">The sequence shown here is derived from an EMBL/GenBank/DDBJ whole genome shotgun (WGS) entry which is preliminary data.</text>
</comment>
<protein>
    <submittedName>
        <fullName evidence="1">Uncharacterized protein</fullName>
    </submittedName>
</protein>
<accession>A0AAU9P9H3</accession>
<dbReference type="Proteomes" id="UP001157418">
    <property type="component" value="Unassembled WGS sequence"/>
</dbReference>
<keyword evidence="2" id="KW-1185">Reference proteome</keyword>
<name>A0AAU9P9H3_9ASTR</name>
<organism evidence="1 2">
    <name type="scientific">Lactuca virosa</name>
    <dbReference type="NCBI Taxonomy" id="75947"/>
    <lineage>
        <taxon>Eukaryota</taxon>
        <taxon>Viridiplantae</taxon>
        <taxon>Streptophyta</taxon>
        <taxon>Embryophyta</taxon>
        <taxon>Tracheophyta</taxon>
        <taxon>Spermatophyta</taxon>
        <taxon>Magnoliopsida</taxon>
        <taxon>eudicotyledons</taxon>
        <taxon>Gunneridae</taxon>
        <taxon>Pentapetalae</taxon>
        <taxon>asterids</taxon>
        <taxon>campanulids</taxon>
        <taxon>Asterales</taxon>
        <taxon>Asteraceae</taxon>
        <taxon>Cichorioideae</taxon>
        <taxon>Cichorieae</taxon>
        <taxon>Lactucinae</taxon>
        <taxon>Lactuca</taxon>
    </lineage>
</organism>
<sequence length="139" mass="15411">MSPYSFRRGKSLFCLNHRLSYGRKSQDDGKCQYNLYEQSNCQVSNHGVGALDICLKFQEKSNKQTTVGANGSLSGVQIGTKVFMKALSFGEVVRSVLRFYGESNQSNPSVLHDPFRQDVQIETTRSISSSSIVSCIQGD</sequence>
<gene>
    <name evidence="1" type="ORF">LVIROSA_LOCUS32559</name>
</gene>
<dbReference type="AlphaFoldDB" id="A0AAU9P9H3"/>
<proteinExistence type="predicted"/>
<reference evidence="1 2" key="1">
    <citation type="submission" date="2022-01" db="EMBL/GenBank/DDBJ databases">
        <authorList>
            <person name="Xiong W."/>
            <person name="Schranz E."/>
        </authorList>
    </citation>
    <scope>NUCLEOTIDE SEQUENCE [LARGE SCALE GENOMIC DNA]</scope>
</reference>